<gene>
    <name evidence="2" type="primary">20353838</name>
    <name evidence="1" type="ORF">GGTG_13380</name>
</gene>
<reference evidence="2" key="4">
    <citation type="journal article" date="2015" name="G3 (Bethesda)">
        <title>Genome sequences of three phytopathogenic species of the Magnaporthaceae family of fungi.</title>
        <authorList>
            <person name="Okagaki L.H."/>
            <person name="Nunes C.C."/>
            <person name="Sailsbery J."/>
            <person name="Clay B."/>
            <person name="Brown D."/>
            <person name="John T."/>
            <person name="Oh Y."/>
            <person name="Young N."/>
            <person name="Fitzgerald M."/>
            <person name="Haas B.J."/>
            <person name="Zeng Q."/>
            <person name="Young S."/>
            <person name="Adiconis X."/>
            <person name="Fan L."/>
            <person name="Levin J.Z."/>
            <person name="Mitchell T.K."/>
            <person name="Okubara P.A."/>
            <person name="Farman M.L."/>
            <person name="Kohn L.M."/>
            <person name="Birren B."/>
            <person name="Ma L.-J."/>
            <person name="Dean R.A."/>
        </authorList>
    </citation>
    <scope>NUCLEOTIDE SEQUENCE</scope>
    <source>
        <strain evidence="2">R3-111a-1</strain>
    </source>
</reference>
<dbReference type="Proteomes" id="UP000006039">
    <property type="component" value="Unassembled WGS sequence"/>
</dbReference>
<reference evidence="1" key="3">
    <citation type="submission" date="2010-09" db="EMBL/GenBank/DDBJ databases">
        <title>Annotation of Gaeumannomyces graminis var. tritici R3-111a-1.</title>
        <authorList>
            <consortium name="The Broad Institute Genome Sequencing Platform"/>
            <person name="Ma L.-J."/>
            <person name="Dead R."/>
            <person name="Young S.K."/>
            <person name="Zeng Q."/>
            <person name="Gargeya S."/>
            <person name="Fitzgerald M."/>
            <person name="Haas B."/>
            <person name="Abouelleil A."/>
            <person name="Alvarado L."/>
            <person name="Arachchi H.M."/>
            <person name="Berlin A."/>
            <person name="Brown A."/>
            <person name="Chapman S.B."/>
            <person name="Chen Z."/>
            <person name="Dunbar C."/>
            <person name="Freedman E."/>
            <person name="Gearin G."/>
            <person name="Gellesch M."/>
            <person name="Goldberg J."/>
            <person name="Griggs A."/>
            <person name="Gujja S."/>
            <person name="Heiman D."/>
            <person name="Howarth C."/>
            <person name="Larson L."/>
            <person name="Lui A."/>
            <person name="MacDonald P.J.P."/>
            <person name="Mehta T."/>
            <person name="Montmayeur A."/>
            <person name="Murphy C."/>
            <person name="Neiman D."/>
            <person name="Pearson M."/>
            <person name="Priest M."/>
            <person name="Roberts A."/>
            <person name="Saif S."/>
            <person name="Shea T."/>
            <person name="Shenoy N."/>
            <person name="Sisk P."/>
            <person name="Stolte C."/>
            <person name="Sykes S."/>
            <person name="Yandava C."/>
            <person name="Wortman J."/>
            <person name="Nusbaum C."/>
            <person name="Birren B."/>
        </authorList>
    </citation>
    <scope>NUCLEOTIDE SEQUENCE</scope>
    <source>
        <strain evidence="1">R3-111a-1</strain>
    </source>
</reference>
<evidence type="ECO:0000313" key="3">
    <source>
        <dbReference type="Proteomes" id="UP000006039"/>
    </source>
</evidence>
<protein>
    <submittedName>
        <fullName evidence="1 2">Uncharacterized protein</fullName>
    </submittedName>
</protein>
<evidence type="ECO:0000313" key="1">
    <source>
        <dbReference type="EMBL" id="EJT69112.1"/>
    </source>
</evidence>
<dbReference type="VEuPathDB" id="FungiDB:GGTG_13380"/>
<proteinExistence type="predicted"/>
<reference evidence="2" key="5">
    <citation type="submission" date="2018-04" db="UniProtKB">
        <authorList>
            <consortium name="EnsemblFungi"/>
        </authorList>
    </citation>
    <scope>IDENTIFICATION</scope>
    <source>
        <strain evidence="2">R3-111a-1</strain>
    </source>
</reference>
<reference evidence="1" key="2">
    <citation type="submission" date="2010-07" db="EMBL/GenBank/DDBJ databases">
        <authorList>
            <consortium name="The Broad Institute Genome Sequencing Platform"/>
            <consortium name="Broad Institute Genome Sequencing Center for Infectious Disease"/>
            <person name="Ma L.-J."/>
            <person name="Dead R."/>
            <person name="Young S."/>
            <person name="Zeng Q."/>
            <person name="Koehrsen M."/>
            <person name="Alvarado L."/>
            <person name="Berlin A."/>
            <person name="Chapman S.B."/>
            <person name="Chen Z."/>
            <person name="Freedman E."/>
            <person name="Gellesch M."/>
            <person name="Goldberg J."/>
            <person name="Griggs A."/>
            <person name="Gujja S."/>
            <person name="Heilman E.R."/>
            <person name="Heiman D."/>
            <person name="Hepburn T."/>
            <person name="Howarth C."/>
            <person name="Jen D."/>
            <person name="Larson L."/>
            <person name="Mehta T."/>
            <person name="Neiman D."/>
            <person name="Pearson M."/>
            <person name="Roberts A."/>
            <person name="Saif S."/>
            <person name="Shea T."/>
            <person name="Shenoy N."/>
            <person name="Sisk P."/>
            <person name="Stolte C."/>
            <person name="Sykes S."/>
            <person name="Walk T."/>
            <person name="White J."/>
            <person name="Yandava C."/>
            <person name="Haas B."/>
            <person name="Nusbaum C."/>
            <person name="Birren B."/>
        </authorList>
    </citation>
    <scope>NUCLEOTIDE SEQUENCE</scope>
    <source>
        <strain evidence="1">R3-111a-1</strain>
    </source>
</reference>
<name>J3PIQ1_GAET3</name>
<reference evidence="3" key="1">
    <citation type="submission" date="2010-07" db="EMBL/GenBank/DDBJ databases">
        <title>The genome sequence of Gaeumannomyces graminis var. tritici strain R3-111a-1.</title>
        <authorList>
            <consortium name="The Broad Institute Genome Sequencing Platform"/>
            <person name="Ma L.-J."/>
            <person name="Dead R."/>
            <person name="Young S."/>
            <person name="Zeng Q."/>
            <person name="Koehrsen M."/>
            <person name="Alvarado L."/>
            <person name="Berlin A."/>
            <person name="Chapman S.B."/>
            <person name="Chen Z."/>
            <person name="Freedman E."/>
            <person name="Gellesch M."/>
            <person name="Goldberg J."/>
            <person name="Griggs A."/>
            <person name="Gujja S."/>
            <person name="Heilman E.R."/>
            <person name="Heiman D."/>
            <person name="Hepburn T."/>
            <person name="Howarth C."/>
            <person name="Jen D."/>
            <person name="Larson L."/>
            <person name="Mehta T."/>
            <person name="Neiman D."/>
            <person name="Pearson M."/>
            <person name="Roberts A."/>
            <person name="Saif S."/>
            <person name="Shea T."/>
            <person name="Shenoy N."/>
            <person name="Sisk P."/>
            <person name="Stolte C."/>
            <person name="Sykes S."/>
            <person name="Walk T."/>
            <person name="White J."/>
            <person name="Yandava C."/>
            <person name="Haas B."/>
            <person name="Nusbaum C."/>
            <person name="Birren B."/>
        </authorList>
    </citation>
    <scope>NUCLEOTIDE SEQUENCE [LARGE SCALE GENOMIC DNA]</scope>
    <source>
        <strain evidence="3">R3-111a-1</strain>
    </source>
</reference>
<dbReference type="EMBL" id="GL385406">
    <property type="protein sequence ID" value="EJT69112.1"/>
    <property type="molecule type" value="Genomic_DNA"/>
</dbReference>
<dbReference type="RefSeq" id="XP_009229550.1">
    <property type="nucleotide sequence ID" value="XM_009231286.1"/>
</dbReference>
<keyword evidence="3" id="KW-1185">Reference proteome</keyword>
<dbReference type="EnsemblFungi" id="EJT69112">
    <property type="protein sequence ID" value="EJT69112"/>
    <property type="gene ID" value="GGTG_13380"/>
</dbReference>
<accession>J3PIQ1</accession>
<sequence>MRWFHGACFGVAQDRGWPNSGWVDLEGRLPLLAVRAGPSGASDSPGFTTAAAAVAAAVGTVANQAHQPTSVGIMHLLTGGDRQISELMTT</sequence>
<dbReference type="AlphaFoldDB" id="J3PIQ1"/>
<dbReference type="HOGENOM" id="CLU_2440974_0_0_1"/>
<dbReference type="GeneID" id="20353838"/>
<evidence type="ECO:0000313" key="2">
    <source>
        <dbReference type="EnsemblFungi" id="EJT69112"/>
    </source>
</evidence>
<organism evidence="1">
    <name type="scientific">Gaeumannomyces tritici (strain R3-111a-1)</name>
    <name type="common">Wheat and barley take-all root rot fungus</name>
    <name type="synonym">Gaeumannomyces graminis var. tritici</name>
    <dbReference type="NCBI Taxonomy" id="644352"/>
    <lineage>
        <taxon>Eukaryota</taxon>
        <taxon>Fungi</taxon>
        <taxon>Dikarya</taxon>
        <taxon>Ascomycota</taxon>
        <taxon>Pezizomycotina</taxon>
        <taxon>Sordariomycetes</taxon>
        <taxon>Sordariomycetidae</taxon>
        <taxon>Magnaporthales</taxon>
        <taxon>Magnaporthaceae</taxon>
        <taxon>Gaeumannomyces</taxon>
    </lineage>
</organism>